<proteinExistence type="predicted"/>
<gene>
    <name evidence="2" type="ORF">H4Q32_011849</name>
</gene>
<feature type="chain" id="PRO_5045794066" evidence="1">
    <location>
        <begin position="17"/>
        <end position="180"/>
    </location>
</feature>
<comment type="caution">
    <text evidence="2">The sequence shown here is derived from an EMBL/GenBank/DDBJ whole genome shotgun (WGS) entry which is preliminary data.</text>
</comment>
<organism evidence="2 3">
    <name type="scientific">Labeo rohita</name>
    <name type="common">Indian major carp</name>
    <name type="synonym">Cyprinus rohita</name>
    <dbReference type="NCBI Taxonomy" id="84645"/>
    <lineage>
        <taxon>Eukaryota</taxon>
        <taxon>Metazoa</taxon>
        <taxon>Chordata</taxon>
        <taxon>Craniata</taxon>
        <taxon>Vertebrata</taxon>
        <taxon>Euteleostomi</taxon>
        <taxon>Actinopterygii</taxon>
        <taxon>Neopterygii</taxon>
        <taxon>Teleostei</taxon>
        <taxon>Ostariophysi</taxon>
        <taxon>Cypriniformes</taxon>
        <taxon>Cyprinidae</taxon>
        <taxon>Labeoninae</taxon>
        <taxon>Labeonini</taxon>
        <taxon>Labeo</taxon>
    </lineage>
</organism>
<evidence type="ECO:0000256" key="1">
    <source>
        <dbReference type="SAM" id="SignalP"/>
    </source>
</evidence>
<dbReference type="EMBL" id="JACTAM010000006">
    <property type="protein sequence ID" value="KAI2663341.1"/>
    <property type="molecule type" value="Genomic_DNA"/>
</dbReference>
<feature type="signal peptide" evidence="1">
    <location>
        <begin position="1"/>
        <end position="16"/>
    </location>
</feature>
<keyword evidence="3" id="KW-1185">Reference proteome</keyword>
<keyword evidence="1" id="KW-0732">Signal</keyword>
<dbReference type="Proteomes" id="UP000830375">
    <property type="component" value="Unassembled WGS sequence"/>
</dbReference>
<name>A0ABQ8MM69_LABRO</name>
<protein>
    <submittedName>
        <fullName evidence="2">Protein TANC1</fullName>
    </submittedName>
</protein>
<sequence>MYSFFLCFFLCLGSQSLSPSFHHRVQEEGIGVVQNHGSGPLPVQPYPSEDMLRPSLTRGVSVSLPSSPLLPPRQPYLSPVRSNKSGSIRTPKYVENPRVSGDPVTCALKNRKKNNTGEYFSVHVCVPVGLLRNVFVYMNVCICSLIDFCVWVRFCYIVETRCPPKDSKEIIRPNLHFMNK</sequence>
<evidence type="ECO:0000313" key="2">
    <source>
        <dbReference type="EMBL" id="KAI2663341.1"/>
    </source>
</evidence>
<accession>A0ABQ8MM69</accession>
<evidence type="ECO:0000313" key="3">
    <source>
        <dbReference type="Proteomes" id="UP000830375"/>
    </source>
</evidence>
<reference evidence="2 3" key="1">
    <citation type="submission" date="2022-01" db="EMBL/GenBank/DDBJ databases">
        <title>A high-quality chromosome-level genome assembly of rohu carp, Labeo rohita.</title>
        <authorList>
            <person name="Arick M.A. II"/>
            <person name="Hsu C.-Y."/>
            <person name="Magbanua Z."/>
            <person name="Pechanova O."/>
            <person name="Grover C."/>
            <person name="Miller E."/>
            <person name="Thrash A."/>
            <person name="Ezzel L."/>
            <person name="Alam S."/>
            <person name="Benzie J."/>
            <person name="Hamilton M."/>
            <person name="Karsi A."/>
            <person name="Lawrence M.L."/>
            <person name="Peterson D.G."/>
        </authorList>
    </citation>
    <scope>NUCLEOTIDE SEQUENCE [LARGE SCALE GENOMIC DNA]</scope>
    <source>
        <strain evidence="3">BAU-BD-2019</strain>
        <tissue evidence="2">Blood</tissue>
    </source>
</reference>